<proteinExistence type="predicted"/>
<accession>A0A330LZC7</accession>
<gene>
    <name evidence="1" type="ORF">SHEWBE_0999</name>
</gene>
<name>A0A330LZC7_9GAMM</name>
<sequence length="42" mass="4871">MEWYKLGFSLNPRAILLYFIDLKPIQLSVYAFYPISGTRSAS</sequence>
<dbReference type="KEGG" id="sbk:SHEWBE_0999"/>
<protein>
    <submittedName>
        <fullName evidence="1">Uncharacterized protein</fullName>
    </submittedName>
</protein>
<dbReference type="EMBL" id="LS483452">
    <property type="protein sequence ID" value="SQH74968.1"/>
    <property type="molecule type" value="Genomic_DNA"/>
</dbReference>
<dbReference type="AlphaFoldDB" id="A0A330LZC7"/>
<evidence type="ECO:0000313" key="2">
    <source>
        <dbReference type="Proteomes" id="UP000250123"/>
    </source>
</evidence>
<dbReference type="Proteomes" id="UP000250123">
    <property type="component" value="Chromosome SHEWBE"/>
</dbReference>
<reference evidence="2" key="1">
    <citation type="submission" date="2018-06" db="EMBL/GenBank/DDBJ databases">
        <authorList>
            <person name="Cea G.-C."/>
            <person name="William W."/>
        </authorList>
    </citation>
    <scope>NUCLEOTIDE SEQUENCE [LARGE SCALE GENOMIC DNA]</scope>
    <source>
        <strain evidence="2">DB21MT-2</strain>
    </source>
</reference>
<evidence type="ECO:0000313" key="1">
    <source>
        <dbReference type="EMBL" id="SQH74968.1"/>
    </source>
</evidence>
<organism evidence="1 2">
    <name type="scientific">Shewanella benthica</name>
    <dbReference type="NCBI Taxonomy" id="43661"/>
    <lineage>
        <taxon>Bacteria</taxon>
        <taxon>Pseudomonadati</taxon>
        <taxon>Pseudomonadota</taxon>
        <taxon>Gammaproteobacteria</taxon>
        <taxon>Alteromonadales</taxon>
        <taxon>Shewanellaceae</taxon>
        <taxon>Shewanella</taxon>
    </lineage>
</organism>